<name>A0A2Z6IBF0_9BURK</name>
<feature type="region of interest" description="Disordered" evidence="1">
    <location>
        <begin position="148"/>
        <end position="194"/>
    </location>
</feature>
<sequence>MNQKQLIERVHAFFKSIGWTYDFNEEQSVFYTGCQLDCRLRNCRLVVDVQDEILQCYAFAVEKVEAARRPAVIEFVTRANWGFKRGAFECDLTDGEVRYHTYVDCPEGAEMPHDDVLRSLVFVPTAMLEQYGDMLLEVIDGTMTPAEAVAKAEGDDESEAHESSSGSTSESDALETPEATPSSRALPSGGCGEA</sequence>
<dbReference type="RefSeq" id="WP_120177376.1">
    <property type="nucleotide sequence ID" value="NZ_AP018786.1"/>
</dbReference>
<dbReference type="KEGG" id="sutt:SUTMEG_17040"/>
<dbReference type="AlphaFoldDB" id="A0A2Z6IBF0"/>
<dbReference type="EMBL" id="AP018786">
    <property type="protein sequence ID" value="BBF23813.1"/>
    <property type="molecule type" value="Genomic_DNA"/>
</dbReference>
<organism evidence="2 3">
    <name type="scientific">Sutterella megalosphaeroides</name>
    <dbReference type="NCBI Taxonomy" id="2494234"/>
    <lineage>
        <taxon>Bacteria</taxon>
        <taxon>Pseudomonadati</taxon>
        <taxon>Pseudomonadota</taxon>
        <taxon>Betaproteobacteria</taxon>
        <taxon>Burkholderiales</taxon>
        <taxon>Sutterellaceae</taxon>
        <taxon>Sutterella</taxon>
    </lineage>
</organism>
<dbReference type="Proteomes" id="UP000271003">
    <property type="component" value="Chromosome"/>
</dbReference>
<dbReference type="Pfam" id="PF10722">
    <property type="entry name" value="YbjN"/>
    <property type="match status" value="1"/>
</dbReference>
<dbReference type="OrthoDB" id="5192220at2"/>
<proteinExistence type="predicted"/>
<reference evidence="2 3" key="1">
    <citation type="journal article" date="2018" name="Int. J. Syst. Evol. Microbiol.">
        <title>Mesosutterella multiformis gen. nov., sp. nov., a member of the family Sutterellaceae and Sutterella megalosphaeroides sp. nov., isolated from human faeces.</title>
        <authorList>
            <person name="Sakamoto M."/>
            <person name="Ikeyama N."/>
            <person name="Kunihiro T."/>
            <person name="Iino T."/>
            <person name="Yuki M."/>
            <person name="Ohkuma M."/>
        </authorList>
    </citation>
    <scope>NUCLEOTIDE SEQUENCE [LARGE SCALE GENOMIC DNA]</scope>
    <source>
        <strain evidence="2 3">6FBBBH3</strain>
    </source>
</reference>
<gene>
    <name evidence="2" type="ORF">SUTMEG_17040</name>
</gene>
<evidence type="ECO:0000256" key="1">
    <source>
        <dbReference type="SAM" id="MobiDB-lite"/>
    </source>
</evidence>
<dbReference type="InterPro" id="IPR019660">
    <property type="entry name" value="Put_sensory_transdc_reg_YbjN"/>
</dbReference>
<evidence type="ECO:0000313" key="2">
    <source>
        <dbReference type="EMBL" id="BBF23813.1"/>
    </source>
</evidence>
<evidence type="ECO:0000313" key="3">
    <source>
        <dbReference type="Proteomes" id="UP000271003"/>
    </source>
</evidence>
<accession>A0A2Z6IBF0</accession>
<protein>
    <recommendedName>
        <fullName evidence="4">YbjN domain-containing protein</fullName>
    </recommendedName>
</protein>
<evidence type="ECO:0008006" key="4">
    <source>
        <dbReference type="Google" id="ProtNLM"/>
    </source>
</evidence>
<keyword evidence="3" id="KW-1185">Reference proteome</keyword>